<feature type="chain" id="PRO_5004123819" description="Hydrophobin" evidence="1">
    <location>
        <begin position="30"/>
        <end position="96"/>
    </location>
</feature>
<name>N4X4W8_COCH4</name>
<dbReference type="Pfam" id="PF19951">
    <property type="entry name" value="DUF6413"/>
    <property type="match status" value="1"/>
</dbReference>
<dbReference type="HOGENOM" id="CLU_135730_0_0_1"/>
<reference evidence="2 3" key="1">
    <citation type="journal article" date="2012" name="PLoS Pathog.">
        <title>Diverse lifestyles and strategies of plant pathogenesis encoded in the genomes of eighteen Dothideomycetes fungi.</title>
        <authorList>
            <person name="Ohm R.A."/>
            <person name="Feau N."/>
            <person name="Henrissat B."/>
            <person name="Schoch C.L."/>
            <person name="Horwitz B.A."/>
            <person name="Barry K.W."/>
            <person name="Condon B.J."/>
            <person name="Copeland A.C."/>
            <person name="Dhillon B."/>
            <person name="Glaser F."/>
            <person name="Hesse C.N."/>
            <person name="Kosti I."/>
            <person name="LaButti K."/>
            <person name="Lindquist E.A."/>
            <person name="Lucas S."/>
            <person name="Salamov A.A."/>
            <person name="Bradshaw R.E."/>
            <person name="Ciuffetti L."/>
            <person name="Hamelin R.C."/>
            <person name="Kema G.H.J."/>
            <person name="Lawrence C."/>
            <person name="Scott J.A."/>
            <person name="Spatafora J.W."/>
            <person name="Turgeon B.G."/>
            <person name="de Wit P.J.G.M."/>
            <person name="Zhong S."/>
            <person name="Goodwin S.B."/>
            <person name="Grigoriev I.V."/>
        </authorList>
    </citation>
    <scope>NUCLEOTIDE SEQUENCE [LARGE SCALE GENOMIC DNA]</scope>
    <source>
        <strain evidence="3">C4 / ATCC 48331 / race T</strain>
    </source>
</reference>
<evidence type="ECO:0008006" key="4">
    <source>
        <dbReference type="Google" id="ProtNLM"/>
    </source>
</evidence>
<organism evidence="2 3">
    <name type="scientific">Cochliobolus heterostrophus (strain C4 / ATCC 48331 / race T)</name>
    <name type="common">Southern corn leaf blight fungus</name>
    <name type="synonym">Bipolaris maydis</name>
    <dbReference type="NCBI Taxonomy" id="665024"/>
    <lineage>
        <taxon>Eukaryota</taxon>
        <taxon>Fungi</taxon>
        <taxon>Dikarya</taxon>
        <taxon>Ascomycota</taxon>
        <taxon>Pezizomycotina</taxon>
        <taxon>Dothideomycetes</taxon>
        <taxon>Pleosporomycetidae</taxon>
        <taxon>Pleosporales</taxon>
        <taxon>Pleosporineae</taxon>
        <taxon>Pleosporaceae</taxon>
        <taxon>Bipolaris</taxon>
    </lineage>
</organism>
<dbReference type="Proteomes" id="UP000012338">
    <property type="component" value="Unassembled WGS sequence"/>
</dbReference>
<dbReference type="InterPro" id="IPR045634">
    <property type="entry name" value="DUF6413"/>
</dbReference>
<accession>N4X4W8</accession>
<evidence type="ECO:0000313" key="2">
    <source>
        <dbReference type="EMBL" id="ENI03513.1"/>
    </source>
</evidence>
<proteinExistence type="predicted"/>
<evidence type="ECO:0000313" key="3">
    <source>
        <dbReference type="Proteomes" id="UP000012338"/>
    </source>
</evidence>
<dbReference type="EMBL" id="KB733460">
    <property type="protein sequence ID" value="ENI03513.1"/>
    <property type="molecule type" value="Genomic_DNA"/>
</dbReference>
<keyword evidence="3" id="KW-1185">Reference proteome</keyword>
<feature type="non-terminal residue" evidence="2">
    <location>
        <position position="1"/>
    </location>
</feature>
<dbReference type="OrthoDB" id="3693033at2759"/>
<keyword evidence="1" id="KW-0732">Signal</keyword>
<gene>
    <name evidence="2" type="ORF">COCC4DRAFT_33121</name>
</gene>
<feature type="signal peptide" evidence="1">
    <location>
        <begin position="1"/>
        <end position="29"/>
    </location>
</feature>
<protein>
    <recommendedName>
        <fullName evidence="4">Hydrophobin</fullName>
    </recommendedName>
</protein>
<sequence>NLTISNTSYAMKLTSLIGIFATLVATSSATGNYCCTSAVNTDPSTGRAAYCCQNGSNPNIGDGCDRNHDYPVGRQNVLLSSAHCGPGGSGNVGEQH</sequence>
<evidence type="ECO:0000256" key="1">
    <source>
        <dbReference type="SAM" id="SignalP"/>
    </source>
</evidence>
<dbReference type="AlphaFoldDB" id="N4X4W8"/>
<dbReference type="GeneID" id="25844039"/>
<reference evidence="3" key="2">
    <citation type="journal article" date="2013" name="PLoS Genet.">
        <title>Comparative genome structure, secondary metabolite, and effector coding capacity across Cochliobolus pathogens.</title>
        <authorList>
            <person name="Condon B.J."/>
            <person name="Leng Y."/>
            <person name="Wu D."/>
            <person name="Bushley K.E."/>
            <person name="Ohm R.A."/>
            <person name="Otillar R."/>
            <person name="Martin J."/>
            <person name="Schackwitz W."/>
            <person name="Grimwood J."/>
            <person name="MohdZainudin N."/>
            <person name="Xue C."/>
            <person name="Wang R."/>
            <person name="Manning V.A."/>
            <person name="Dhillon B."/>
            <person name="Tu Z.J."/>
            <person name="Steffenson B.J."/>
            <person name="Salamov A."/>
            <person name="Sun H."/>
            <person name="Lowry S."/>
            <person name="LaButti K."/>
            <person name="Han J."/>
            <person name="Copeland A."/>
            <person name="Lindquist E."/>
            <person name="Barry K."/>
            <person name="Schmutz J."/>
            <person name="Baker S.E."/>
            <person name="Ciuffetti L.M."/>
            <person name="Grigoriev I.V."/>
            <person name="Zhong S."/>
            <person name="Turgeon B.G."/>
        </authorList>
    </citation>
    <scope>NUCLEOTIDE SEQUENCE [LARGE SCALE GENOMIC DNA]</scope>
    <source>
        <strain evidence="3">C4 / ATCC 48331 / race T</strain>
    </source>
</reference>